<dbReference type="InterPro" id="IPR041373">
    <property type="entry name" value="RT_RNaseH"/>
</dbReference>
<dbReference type="Pfam" id="PF17917">
    <property type="entry name" value="RT_RNaseH"/>
    <property type="match status" value="1"/>
</dbReference>
<dbReference type="GO" id="GO:0003676">
    <property type="term" value="F:nucleic acid binding"/>
    <property type="evidence" value="ECO:0007669"/>
    <property type="project" value="InterPro"/>
</dbReference>
<evidence type="ECO:0000259" key="8">
    <source>
        <dbReference type="PROSITE" id="PS50878"/>
    </source>
</evidence>
<evidence type="ECO:0000256" key="1">
    <source>
        <dbReference type="ARBA" id="ARBA00012493"/>
    </source>
</evidence>
<evidence type="ECO:0000256" key="3">
    <source>
        <dbReference type="ARBA" id="ARBA00022695"/>
    </source>
</evidence>
<keyword evidence="7 9" id="KW-0695">RNA-directed DNA polymerase</keyword>
<evidence type="ECO:0000256" key="6">
    <source>
        <dbReference type="ARBA" id="ARBA00022801"/>
    </source>
</evidence>
<reference evidence="10" key="1">
    <citation type="journal article" date="2019" name="Plant Biotechnol. J.">
        <title>Genome sequencing of the Australian wild diploid species Gossypium australe highlights disease resistance and delayed gland morphogenesis.</title>
        <authorList>
            <person name="Cai Y."/>
            <person name="Cai X."/>
            <person name="Wang Q."/>
            <person name="Wang P."/>
            <person name="Zhang Y."/>
            <person name="Cai C."/>
            <person name="Xu Y."/>
            <person name="Wang K."/>
            <person name="Zhou Z."/>
            <person name="Wang C."/>
            <person name="Geng S."/>
            <person name="Li B."/>
            <person name="Dong Q."/>
            <person name="Hou Y."/>
            <person name="Wang H."/>
            <person name="Ai P."/>
            <person name="Liu Z."/>
            <person name="Yi F."/>
            <person name="Sun M."/>
            <person name="An G."/>
            <person name="Cheng J."/>
            <person name="Zhang Y."/>
            <person name="Shi Q."/>
            <person name="Xie Y."/>
            <person name="Shi X."/>
            <person name="Chang Y."/>
            <person name="Huang F."/>
            <person name="Chen Y."/>
            <person name="Hong S."/>
            <person name="Mi L."/>
            <person name="Sun Q."/>
            <person name="Zhang L."/>
            <person name="Zhou B."/>
            <person name="Peng R."/>
            <person name="Zhang X."/>
            <person name="Liu F."/>
        </authorList>
    </citation>
    <scope>NUCLEOTIDE SEQUENCE [LARGE SCALE GENOMIC DNA]</scope>
    <source>
        <strain evidence="10">cv. PA1801</strain>
    </source>
</reference>
<dbReference type="PANTHER" id="PTHR32108">
    <property type="entry name" value="DNA-DIRECTED RNA POLYMERASE SUBUNIT ALPHA"/>
    <property type="match status" value="1"/>
</dbReference>
<dbReference type="CDD" id="cd09274">
    <property type="entry name" value="RNase_HI_RT_Ty3"/>
    <property type="match status" value="1"/>
</dbReference>
<evidence type="ECO:0000256" key="4">
    <source>
        <dbReference type="ARBA" id="ARBA00022722"/>
    </source>
</evidence>
<dbReference type="EMBL" id="SMMG02000012">
    <property type="protein sequence ID" value="KAA3455771.1"/>
    <property type="molecule type" value="Genomic_DNA"/>
</dbReference>
<protein>
    <recommendedName>
        <fullName evidence="1">RNA-directed DNA polymerase</fullName>
        <ecNumber evidence="1">2.7.7.49</ecNumber>
    </recommendedName>
</protein>
<dbReference type="GO" id="GO:0004519">
    <property type="term" value="F:endonuclease activity"/>
    <property type="evidence" value="ECO:0007669"/>
    <property type="project" value="UniProtKB-KW"/>
</dbReference>
<keyword evidence="5" id="KW-0255">Endonuclease</keyword>
<dbReference type="Gene3D" id="3.10.20.370">
    <property type="match status" value="1"/>
</dbReference>
<evidence type="ECO:0000256" key="2">
    <source>
        <dbReference type="ARBA" id="ARBA00022679"/>
    </source>
</evidence>
<dbReference type="CDD" id="cd00303">
    <property type="entry name" value="retropepsin_like"/>
    <property type="match status" value="1"/>
</dbReference>
<dbReference type="OrthoDB" id="101614at2759"/>
<accession>A0A5B6UCL8</accession>
<keyword evidence="6" id="KW-0378">Hydrolase</keyword>
<keyword evidence="3" id="KW-0548">Nucleotidyltransferase</keyword>
<proteinExistence type="predicted"/>
<dbReference type="AlphaFoldDB" id="A0A5B6UCL8"/>
<dbReference type="InterPro" id="IPR000477">
    <property type="entry name" value="RT_dom"/>
</dbReference>
<comment type="caution">
    <text evidence="9">The sequence shown here is derived from an EMBL/GenBank/DDBJ whole genome shotgun (WGS) entry which is preliminary data.</text>
</comment>
<dbReference type="PROSITE" id="PS50878">
    <property type="entry name" value="RT_POL"/>
    <property type="match status" value="1"/>
</dbReference>
<dbReference type="Gene3D" id="3.30.420.10">
    <property type="entry name" value="Ribonuclease H-like superfamily/Ribonuclease H"/>
    <property type="match status" value="1"/>
</dbReference>
<dbReference type="InterPro" id="IPR043502">
    <property type="entry name" value="DNA/RNA_pol_sf"/>
</dbReference>
<dbReference type="SUPFAM" id="SSF56672">
    <property type="entry name" value="DNA/RNA polymerases"/>
    <property type="match status" value="1"/>
</dbReference>
<dbReference type="Gene3D" id="3.10.10.10">
    <property type="entry name" value="HIV Type 1 Reverse Transcriptase, subunit A, domain 1"/>
    <property type="match status" value="1"/>
</dbReference>
<dbReference type="InterPro" id="IPR043128">
    <property type="entry name" value="Rev_trsase/Diguanyl_cyclase"/>
</dbReference>
<dbReference type="GO" id="GO:0016787">
    <property type="term" value="F:hydrolase activity"/>
    <property type="evidence" value="ECO:0007669"/>
    <property type="project" value="UniProtKB-KW"/>
</dbReference>
<evidence type="ECO:0000256" key="7">
    <source>
        <dbReference type="ARBA" id="ARBA00022918"/>
    </source>
</evidence>
<keyword evidence="10" id="KW-1185">Reference proteome</keyword>
<sequence length="1155" mass="131737">MGGNPLPNHAEGNVSMVTKEDRWRVKNRVSEIKTPLSKVWEIMTEKGLFKKSLKEENMMNNKEVKIFDKTNEAEEKEICASDNQPPAIPYSADRPLVIYYEDKKKEVEPKIIIKVETPFPYKDDKAVPWKYDVNITMPEATNGSVSEVGHFTRNGRCYSPEVVEPSKKTTGSNQKGKAPIEYNIVEQLNKQPARISVLSLLLSSEPHRNALLRVLNQAYVPSNVPFEKLDRWVNNLNADNFISFSDDEIPPNGRGSVKALHITTGCKGYIIPNMLIDNGSALNVMPLATLSRMPVDKSYLRPCHSTVRAFDGTRREVMGKIEIPLEVGPCTYDIEFQVMDIAPSYNCLLGRPWIHSAGAVPSSLHQKIKFVMDNRLITVAGEEDIIASVSTDAPYIEANKDAVECSFRSFEFINATFVVEGNKIPTPKLSRNTKMGIKLTVGKGARVKKGLGKYQQGMARALKPVHHKARCGLGFKLDVRQRMKQLQKEQERMIAIASGREVEWEPIMYPPLSKTFTSTGMIYPWRDNSPNTLLSVEEGLQNLSINVIDRVNDAEEDISMLWGNLCSDIDDVNNPVTNPKFDSEQAVCLGESEADENAEDYVSTPDLLRMIEQEDKQILPHEESIEAVNLGNEEKRQEVKIGTSISERTKHDLIALLHEYRDVFAWSYQDMPGLNEDVVVHRLPLKPECKPIQQKLRRMRPEMLLRIKEEVRKQFDERFLQVSKYPEWVANIVPVPKKDGKVRMCVDYHDLNQASPKDNFPLPHIDTLVDNTARHSLFSFMDGFSGYNQIKMAPEDMEKTTFVTMWGTFCYKVMPFGLKNTGATYQRAMVTLFHDMMHKEIEVYVDDMIAKSRGEREHVGNLRKLFERLRKFQLKLNPAKCTFGVTSGKLLGFIISEREWNEECQMAFDKIKQYLSNPPVLVPPTPGRPLILYLTVFKNSMGCVLGQHDELGKREKAIYYLSKKFTGCEAKYPSIEKFCCALVWVVRRLRQYMLYHTTWLISKLDPIKYMMESPSLSGRMARWQILLSEYVIVYVNQKSIKGSAIADYLAARTTEEYEPLRFDFPDEDLMCITEKECESSNEKSWKMSFDGASNALGHGIGAVLVSPEGNHYPFTARLNFFCTNNIAEYEACIMGLRAAIERDIKILKVSGVRHW</sequence>
<evidence type="ECO:0000256" key="5">
    <source>
        <dbReference type="ARBA" id="ARBA00022759"/>
    </source>
</evidence>
<evidence type="ECO:0000313" key="10">
    <source>
        <dbReference type="Proteomes" id="UP000325315"/>
    </source>
</evidence>
<dbReference type="Proteomes" id="UP000325315">
    <property type="component" value="Unassembled WGS sequence"/>
</dbReference>
<feature type="domain" description="Reverse transcriptase" evidence="8">
    <location>
        <begin position="716"/>
        <end position="895"/>
    </location>
</feature>
<dbReference type="EC" id="2.7.7.49" evidence="1"/>
<dbReference type="PANTHER" id="PTHR32108:SF9">
    <property type="entry name" value="REVERSE TRANSCRIPTASE RNASE H-LIKE DOMAIN-CONTAINING PROTEIN"/>
    <property type="match status" value="1"/>
</dbReference>
<dbReference type="InterPro" id="IPR036397">
    <property type="entry name" value="RNaseH_sf"/>
</dbReference>
<dbReference type="InterPro" id="IPR012337">
    <property type="entry name" value="RNaseH-like_sf"/>
</dbReference>
<dbReference type="Pfam" id="PF00078">
    <property type="entry name" value="RVT_1"/>
    <property type="match status" value="1"/>
</dbReference>
<evidence type="ECO:0000313" key="9">
    <source>
        <dbReference type="EMBL" id="KAA3455771.1"/>
    </source>
</evidence>
<keyword evidence="2" id="KW-0808">Transferase</keyword>
<keyword evidence="4" id="KW-0540">Nuclease</keyword>
<dbReference type="Gene3D" id="2.40.70.10">
    <property type="entry name" value="Acid Proteases"/>
    <property type="match status" value="1"/>
</dbReference>
<dbReference type="InterPro" id="IPR021109">
    <property type="entry name" value="Peptidase_aspartic_dom_sf"/>
</dbReference>
<name>A0A5B6UCL8_9ROSI</name>
<dbReference type="GO" id="GO:0003964">
    <property type="term" value="F:RNA-directed DNA polymerase activity"/>
    <property type="evidence" value="ECO:0007669"/>
    <property type="project" value="UniProtKB-KW"/>
</dbReference>
<dbReference type="Gene3D" id="3.30.70.270">
    <property type="match status" value="1"/>
</dbReference>
<gene>
    <name evidence="9" type="ORF">EPI10_018764</name>
</gene>
<dbReference type="CDD" id="cd01647">
    <property type="entry name" value="RT_LTR"/>
    <property type="match status" value="1"/>
</dbReference>
<organism evidence="9 10">
    <name type="scientific">Gossypium australe</name>
    <dbReference type="NCBI Taxonomy" id="47621"/>
    <lineage>
        <taxon>Eukaryota</taxon>
        <taxon>Viridiplantae</taxon>
        <taxon>Streptophyta</taxon>
        <taxon>Embryophyta</taxon>
        <taxon>Tracheophyta</taxon>
        <taxon>Spermatophyta</taxon>
        <taxon>Magnoliopsida</taxon>
        <taxon>eudicotyledons</taxon>
        <taxon>Gunneridae</taxon>
        <taxon>Pentapetalae</taxon>
        <taxon>rosids</taxon>
        <taxon>malvids</taxon>
        <taxon>Malvales</taxon>
        <taxon>Malvaceae</taxon>
        <taxon>Malvoideae</taxon>
        <taxon>Gossypium</taxon>
    </lineage>
</organism>
<dbReference type="SUPFAM" id="SSF53098">
    <property type="entry name" value="Ribonuclease H-like"/>
    <property type="match status" value="1"/>
</dbReference>